<dbReference type="GeneID" id="27903743"/>
<keyword evidence="3" id="KW-1185">Reference proteome</keyword>
<feature type="compositionally biased region" description="Low complexity" evidence="1">
    <location>
        <begin position="22"/>
        <end position="31"/>
    </location>
</feature>
<sequence>MDLSSIMQPAEPARSPAPAPAVPIAAAAAAPPSQPPLPPPPSVDITPAPSPMPPKRKADQLDEDESVATPRDNSIHNGDNDRDEPMYTSTTTSVRHNKSGATSSVYSGNKIRHLKKEDGIPLWRKDIQYDFLKIVFDDTTKCFTKYSDGTHGHTFADIYIDAMAKSSKCSKILKEKLLQDQAGAISMAMVCLLVNVGRMNTTLNFFPEMRAQLRTYHSIPALQADQDPNAYKQLQDAPRLKSILKGATEDEPQPSTMEEIKAASMPRTNPVNLIFVMSQYAPKISEVHFPPPRDFFDLVMRPTLSSESRAKAFLWLIWWYLESDFSIEATQNNPFGAGVYGEGEEGTDVLPLKVPTLEALTDEQAELENVDTESEKHFGEVKRKERIAILASEPSPAMTALKRARKEKGLTTGHNPAPSDDEGSETGYHRMAGPTSVGRSALHHETASDYTRSPSPAARGFQAVNAKPLASGMGINTLLNSDDAAPENSPSRPVPAAAPAKKGPGRGNWRRNKAGKEATATAAGAAPSQPVPLLPNTGTQMQFVNNGPNGPVQSHGGSFAFGNTNKLAAATGISPGGQQLSFQSPATHIPTPSYQAQKRHRGITQHQSAVINHRKMQIDYTLDRRIRKSHEEARDRRESESPIIRAWKRLKYMPADYDSEEELGKIRKAKDRAEKNDDWHRGATVEDPFDNVDLWRRPRVLYAGYVKMPQEPGDVGEESKSLAQSFRRASRRLDRWQDNLPGQAMARRLEREQERERGHPPAARSRKSSTAGNGVEPVEENGVRPHKPAIKREKTEPKRRPSAKKATSGRGQQMDVDPEPDDEDGGAELDEEDRDLLAEVDADEDGSEEEDEDMEE</sequence>
<name>M3CZJ0_SPHMS</name>
<evidence type="ECO:0008006" key="4">
    <source>
        <dbReference type="Google" id="ProtNLM"/>
    </source>
</evidence>
<dbReference type="OrthoDB" id="5413003at2759"/>
<dbReference type="RefSeq" id="XP_016758175.1">
    <property type="nucleotide sequence ID" value="XM_016906606.1"/>
</dbReference>
<feature type="region of interest" description="Disordered" evidence="1">
    <location>
        <begin position="405"/>
        <end position="436"/>
    </location>
</feature>
<proteinExistence type="predicted"/>
<dbReference type="OMA" id="TPNMRIN"/>
<gene>
    <name evidence="2" type="ORF">SEPMUDRAFT_151116</name>
</gene>
<dbReference type="GO" id="GO:0031011">
    <property type="term" value="C:Ino80 complex"/>
    <property type="evidence" value="ECO:0007669"/>
    <property type="project" value="InterPro"/>
</dbReference>
<dbReference type="AlphaFoldDB" id="M3CZJ0"/>
<evidence type="ECO:0000313" key="3">
    <source>
        <dbReference type="Proteomes" id="UP000016931"/>
    </source>
</evidence>
<organism evidence="2 3">
    <name type="scientific">Sphaerulina musiva (strain SO2202)</name>
    <name type="common">Poplar stem canker fungus</name>
    <name type="synonym">Septoria musiva</name>
    <dbReference type="NCBI Taxonomy" id="692275"/>
    <lineage>
        <taxon>Eukaryota</taxon>
        <taxon>Fungi</taxon>
        <taxon>Dikarya</taxon>
        <taxon>Ascomycota</taxon>
        <taxon>Pezizomycotina</taxon>
        <taxon>Dothideomycetes</taxon>
        <taxon>Dothideomycetidae</taxon>
        <taxon>Mycosphaerellales</taxon>
        <taxon>Mycosphaerellaceae</taxon>
        <taxon>Sphaerulina</taxon>
    </lineage>
</organism>
<feature type="compositionally biased region" description="Polar residues" evidence="1">
    <location>
        <begin position="87"/>
        <end position="105"/>
    </location>
</feature>
<feature type="region of interest" description="Disordered" evidence="1">
    <location>
        <begin position="475"/>
        <end position="536"/>
    </location>
</feature>
<dbReference type="Proteomes" id="UP000016931">
    <property type="component" value="Unassembled WGS sequence"/>
</dbReference>
<feature type="region of interest" description="Disordered" evidence="1">
    <location>
        <begin position="748"/>
        <end position="856"/>
    </location>
</feature>
<evidence type="ECO:0000256" key="1">
    <source>
        <dbReference type="SAM" id="MobiDB-lite"/>
    </source>
</evidence>
<feature type="compositionally biased region" description="Pro residues" evidence="1">
    <location>
        <begin position="32"/>
        <end position="53"/>
    </location>
</feature>
<dbReference type="eggNOG" id="ENOG502QVDM">
    <property type="taxonomic scope" value="Eukaryota"/>
</dbReference>
<accession>M3CZJ0</accession>
<feature type="compositionally biased region" description="Low complexity" evidence="1">
    <location>
        <begin position="517"/>
        <end position="526"/>
    </location>
</feature>
<feature type="compositionally biased region" description="Basic and acidic residues" evidence="1">
    <location>
        <begin position="748"/>
        <end position="759"/>
    </location>
</feature>
<protein>
    <recommendedName>
        <fullName evidence="4">Ino eighty subunit 1</fullName>
    </recommendedName>
</protein>
<dbReference type="STRING" id="692275.M3CZJ0"/>
<reference evidence="2 3" key="1">
    <citation type="journal article" date="2012" name="PLoS Pathog.">
        <title>Diverse lifestyles and strategies of plant pathogenesis encoded in the genomes of eighteen Dothideomycetes fungi.</title>
        <authorList>
            <person name="Ohm R.A."/>
            <person name="Feau N."/>
            <person name="Henrissat B."/>
            <person name="Schoch C.L."/>
            <person name="Horwitz B.A."/>
            <person name="Barry K.W."/>
            <person name="Condon B.J."/>
            <person name="Copeland A.C."/>
            <person name="Dhillon B."/>
            <person name="Glaser F."/>
            <person name="Hesse C.N."/>
            <person name="Kosti I."/>
            <person name="LaButti K."/>
            <person name="Lindquist E.A."/>
            <person name="Lucas S."/>
            <person name="Salamov A.A."/>
            <person name="Bradshaw R.E."/>
            <person name="Ciuffetti L."/>
            <person name="Hamelin R.C."/>
            <person name="Kema G.H.J."/>
            <person name="Lawrence C."/>
            <person name="Scott J.A."/>
            <person name="Spatafora J.W."/>
            <person name="Turgeon B.G."/>
            <person name="de Wit P.J.G.M."/>
            <person name="Zhong S."/>
            <person name="Goodwin S.B."/>
            <person name="Grigoriev I.V."/>
        </authorList>
    </citation>
    <scope>NUCLEOTIDE SEQUENCE [LARGE SCALE GENOMIC DNA]</scope>
    <source>
        <strain evidence="2 3">SO2202</strain>
    </source>
</reference>
<feature type="region of interest" description="Disordered" evidence="1">
    <location>
        <begin position="1"/>
        <end position="105"/>
    </location>
</feature>
<dbReference type="InterPro" id="IPR038014">
    <property type="entry name" value="Ies1"/>
</dbReference>
<dbReference type="HOGENOM" id="CLU_007606_1_1_1"/>
<evidence type="ECO:0000313" key="2">
    <source>
        <dbReference type="EMBL" id="EMF10054.1"/>
    </source>
</evidence>
<dbReference type="PANTHER" id="PTHR37287:SF1">
    <property type="entry name" value="INO EIGHTY SUBUNIT 1"/>
    <property type="match status" value="1"/>
</dbReference>
<dbReference type="EMBL" id="KB456268">
    <property type="protein sequence ID" value="EMF10054.1"/>
    <property type="molecule type" value="Genomic_DNA"/>
</dbReference>
<feature type="compositionally biased region" description="Acidic residues" evidence="1">
    <location>
        <begin position="816"/>
        <end position="856"/>
    </location>
</feature>
<dbReference type="PANTHER" id="PTHR37287">
    <property type="entry name" value="INO EIGHTY SUBUNIT 1"/>
    <property type="match status" value="1"/>
</dbReference>
<feature type="compositionally biased region" description="Low complexity" evidence="1">
    <location>
        <begin position="489"/>
        <end position="502"/>
    </location>
</feature>
<feature type="compositionally biased region" description="Basic and acidic residues" evidence="1">
    <location>
        <begin position="790"/>
        <end position="799"/>
    </location>
</feature>